<feature type="signal peptide" evidence="3">
    <location>
        <begin position="1"/>
        <end position="22"/>
    </location>
</feature>
<dbReference type="AlphaFoldDB" id="A0A2J6X805"/>
<dbReference type="PROSITE" id="PS51257">
    <property type="entry name" value="PROKAR_LIPOPROTEIN"/>
    <property type="match status" value="1"/>
</dbReference>
<dbReference type="EMBL" id="PNIQ01000375">
    <property type="protein sequence ID" value="PMP83182.1"/>
    <property type="molecule type" value="Genomic_DNA"/>
</dbReference>
<accession>A0A2J6X805</accession>
<keyword evidence="1" id="KW-0479">Metal-binding</keyword>
<dbReference type="Gene3D" id="2.60.40.420">
    <property type="entry name" value="Cupredoxins - blue copper proteins"/>
    <property type="match status" value="1"/>
</dbReference>
<evidence type="ECO:0000256" key="1">
    <source>
        <dbReference type="ARBA" id="ARBA00022723"/>
    </source>
</evidence>
<keyword evidence="2" id="KW-0186">Copper</keyword>
<sequence>MRRRWMLVFGFVLALAALSACSRQPTASTELNVVLTDYKFEPDKLIIPPGQEITLHLTNKGAIEHELVIMKYGTTVGDSFGAEDEENIYWEIEVKPGESTTVTFTSPDVAGQYQFVCGIEGHFTAGMHGTLTIVETVAQR</sequence>
<dbReference type="InterPro" id="IPR028096">
    <property type="entry name" value="EfeO_Cupredoxin"/>
</dbReference>
<comment type="caution">
    <text evidence="5">The sequence shown here is derived from an EMBL/GenBank/DDBJ whole genome shotgun (WGS) entry which is preliminary data.</text>
</comment>
<evidence type="ECO:0000256" key="2">
    <source>
        <dbReference type="ARBA" id="ARBA00023008"/>
    </source>
</evidence>
<dbReference type="PANTHER" id="PTHR38439:SF3">
    <property type="entry name" value="COPPER-RESISTANT CUPROPROTEIN COPI"/>
    <property type="match status" value="1"/>
</dbReference>
<dbReference type="InterPro" id="IPR008972">
    <property type="entry name" value="Cupredoxin"/>
</dbReference>
<feature type="domain" description="EfeO-type cupredoxin-like" evidence="4">
    <location>
        <begin position="13"/>
        <end position="132"/>
    </location>
</feature>
<evidence type="ECO:0000313" key="6">
    <source>
        <dbReference type="Proteomes" id="UP000243376"/>
    </source>
</evidence>
<protein>
    <recommendedName>
        <fullName evidence="4">EfeO-type cupredoxin-like domain-containing protein</fullName>
    </recommendedName>
</protein>
<evidence type="ECO:0000313" key="5">
    <source>
        <dbReference type="EMBL" id="PMP83182.1"/>
    </source>
</evidence>
<keyword evidence="3" id="KW-0732">Signal</keyword>
<evidence type="ECO:0000256" key="3">
    <source>
        <dbReference type="SAM" id="SignalP"/>
    </source>
</evidence>
<dbReference type="Pfam" id="PF13473">
    <property type="entry name" value="Cupredoxin_1"/>
    <property type="match status" value="1"/>
</dbReference>
<dbReference type="GO" id="GO:0046872">
    <property type="term" value="F:metal ion binding"/>
    <property type="evidence" value="ECO:0007669"/>
    <property type="project" value="UniProtKB-KW"/>
</dbReference>
<dbReference type="SUPFAM" id="SSF49503">
    <property type="entry name" value="Cupredoxins"/>
    <property type="match status" value="1"/>
</dbReference>
<dbReference type="InterPro" id="IPR033138">
    <property type="entry name" value="Cu_oxidase_CS"/>
</dbReference>
<proteinExistence type="predicted"/>
<reference evidence="5 6" key="1">
    <citation type="submission" date="2018-01" db="EMBL/GenBank/DDBJ databases">
        <title>Metagenomic assembled genomes from two thermal pools in the Uzon Caldera, Kamchatka, Russia.</title>
        <authorList>
            <person name="Wilkins L."/>
            <person name="Ettinger C."/>
        </authorList>
    </citation>
    <scope>NUCLEOTIDE SEQUENCE [LARGE SCALE GENOMIC DNA]</scope>
    <source>
        <strain evidence="5">ZAV-02</strain>
    </source>
</reference>
<evidence type="ECO:0000259" key="4">
    <source>
        <dbReference type="Pfam" id="PF13473"/>
    </source>
</evidence>
<organism evidence="5 6">
    <name type="scientific">Chloroflexus aggregans</name>
    <dbReference type="NCBI Taxonomy" id="152260"/>
    <lineage>
        <taxon>Bacteria</taxon>
        <taxon>Bacillati</taxon>
        <taxon>Chloroflexota</taxon>
        <taxon>Chloroflexia</taxon>
        <taxon>Chloroflexales</taxon>
        <taxon>Chloroflexineae</taxon>
        <taxon>Chloroflexaceae</taxon>
        <taxon>Chloroflexus</taxon>
    </lineage>
</organism>
<dbReference type="PANTHER" id="PTHR38439">
    <property type="entry name" value="AURACYANIN-B"/>
    <property type="match status" value="1"/>
</dbReference>
<dbReference type="InterPro" id="IPR050845">
    <property type="entry name" value="Cu-binding_ET"/>
</dbReference>
<dbReference type="PROSITE" id="PS00079">
    <property type="entry name" value="MULTICOPPER_OXIDASE1"/>
    <property type="match status" value="1"/>
</dbReference>
<feature type="chain" id="PRO_5014322136" description="EfeO-type cupredoxin-like domain-containing protein" evidence="3">
    <location>
        <begin position="23"/>
        <end position="140"/>
    </location>
</feature>
<name>A0A2J6X805_9CHLR</name>
<dbReference type="Proteomes" id="UP000243376">
    <property type="component" value="Unassembled WGS sequence"/>
</dbReference>
<gene>
    <name evidence="5" type="ORF">C0184_05685</name>
</gene>